<keyword evidence="7" id="KW-0949">S-adenosyl-L-methionine</keyword>
<gene>
    <name evidence="17" type="ORF">SAMN02745753_02891</name>
</gene>
<comment type="cofactor">
    <cofactor evidence="2 15">
        <name>pyridoxal 5'-phosphate</name>
        <dbReference type="ChEBI" id="CHEBI:597326"/>
    </cofactor>
</comment>
<comment type="cofactor">
    <cofactor evidence="3">
        <name>[4Fe-4S] cluster</name>
        <dbReference type="ChEBI" id="CHEBI:49883"/>
    </cofactor>
</comment>
<dbReference type="NCBIfam" id="TIGR03821">
    <property type="entry name" value="EFP_modif_epmB"/>
    <property type="match status" value="1"/>
</dbReference>
<protein>
    <recommendedName>
        <fullName evidence="5">L-lysine 2,3-aminomutase</fullName>
    </recommendedName>
    <alternativeName>
        <fullName evidence="13">EF-P post-translational modification enzyme B</fullName>
    </alternativeName>
</protein>
<dbReference type="InterPro" id="IPR022462">
    <property type="entry name" value="EpmB"/>
</dbReference>
<comment type="similarity">
    <text evidence="4">Belongs to the radical SAM superfamily. KamA family.</text>
</comment>
<evidence type="ECO:0000256" key="9">
    <source>
        <dbReference type="ARBA" id="ARBA00022898"/>
    </source>
</evidence>
<dbReference type="PROSITE" id="PS51918">
    <property type="entry name" value="RADICAL_SAM"/>
    <property type="match status" value="1"/>
</dbReference>
<dbReference type="InterPro" id="IPR007197">
    <property type="entry name" value="rSAM"/>
</dbReference>
<keyword evidence="8 14" id="KW-0479">Metal-binding</keyword>
<evidence type="ECO:0000313" key="17">
    <source>
        <dbReference type="EMBL" id="SHF92152.1"/>
    </source>
</evidence>
<evidence type="ECO:0000256" key="1">
    <source>
        <dbReference type="ARBA" id="ARBA00001352"/>
    </source>
</evidence>
<keyword evidence="12" id="KW-0413">Isomerase</keyword>
<dbReference type="RefSeq" id="WP_072840389.1">
    <property type="nucleotide sequence ID" value="NZ_FQVF01000013.1"/>
</dbReference>
<evidence type="ECO:0000259" key="16">
    <source>
        <dbReference type="PROSITE" id="PS51918"/>
    </source>
</evidence>
<feature type="modified residue" description="N6-(pyridoxal phosphate)lysine" evidence="15">
    <location>
        <position position="338"/>
    </location>
</feature>
<evidence type="ECO:0000256" key="12">
    <source>
        <dbReference type="ARBA" id="ARBA00023235"/>
    </source>
</evidence>
<dbReference type="GO" id="GO:0046872">
    <property type="term" value="F:metal ion binding"/>
    <property type="evidence" value="ECO:0007669"/>
    <property type="project" value="UniProtKB-KW"/>
</dbReference>
<dbReference type="NCBIfam" id="TIGR00238">
    <property type="entry name" value="KamA family radical SAM protein"/>
    <property type="match status" value="1"/>
</dbReference>
<dbReference type="PIRSF" id="PIRSF004911">
    <property type="entry name" value="DUF160"/>
    <property type="match status" value="1"/>
</dbReference>
<feature type="binding site" evidence="14">
    <location>
        <position position="133"/>
    </location>
    <ligand>
        <name>[4Fe-4S] cluster</name>
        <dbReference type="ChEBI" id="CHEBI:49883"/>
        <note>4Fe-4S-S-AdoMet</note>
    </ligand>
</feature>
<keyword evidence="11 14" id="KW-0411">Iron-sulfur</keyword>
<evidence type="ECO:0000256" key="13">
    <source>
        <dbReference type="ARBA" id="ARBA00030756"/>
    </source>
</evidence>
<dbReference type="SFLD" id="SFLDF00314">
    <property type="entry name" value="L-lysine_2_3-aminomutase_(yjeK"/>
    <property type="match status" value="1"/>
</dbReference>
<feature type="domain" description="Radical SAM core" evidence="16">
    <location>
        <begin position="111"/>
        <end position="335"/>
    </location>
</feature>
<keyword evidence="10" id="KW-0408">Iron</keyword>
<dbReference type="SFLD" id="SFLDG01070">
    <property type="entry name" value="PLP-dependent"/>
    <property type="match status" value="1"/>
</dbReference>
<dbReference type="Gene3D" id="3.20.20.70">
    <property type="entry name" value="Aldolase class I"/>
    <property type="match status" value="1"/>
</dbReference>
<dbReference type="Proteomes" id="UP000184517">
    <property type="component" value="Unassembled WGS sequence"/>
</dbReference>
<dbReference type="EMBL" id="FQVF01000013">
    <property type="protein sequence ID" value="SHF92152.1"/>
    <property type="molecule type" value="Genomic_DNA"/>
</dbReference>
<organism evidence="17 18">
    <name type="scientific">Marinomonas polaris DSM 16579</name>
    <dbReference type="NCBI Taxonomy" id="1122206"/>
    <lineage>
        <taxon>Bacteria</taxon>
        <taxon>Pseudomonadati</taxon>
        <taxon>Pseudomonadota</taxon>
        <taxon>Gammaproteobacteria</taxon>
        <taxon>Oceanospirillales</taxon>
        <taxon>Oceanospirillaceae</taxon>
        <taxon>Marinomonas</taxon>
    </lineage>
</organism>
<name>A0A1M5FLW6_9GAMM</name>
<dbReference type="STRING" id="1122206.SAMN02745753_02891"/>
<evidence type="ECO:0000256" key="7">
    <source>
        <dbReference type="ARBA" id="ARBA00022691"/>
    </source>
</evidence>
<reference evidence="18" key="1">
    <citation type="submission" date="2016-11" db="EMBL/GenBank/DDBJ databases">
        <authorList>
            <person name="Varghese N."/>
            <person name="Submissions S."/>
        </authorList>
    </citation>
    <scope>NUCLEOTIDE SEQUENCE [LARGE SCALE GENOMIC DNA]</scope>
    <source>
        <strain evidence="18">DSM 16579</strain>
    </source>
</reference>
<evidence type="ECO:0000256" key="2">
    <source>
        <dbReference type="ARBA" id="ARBA00001933"/>
    </source>
</evidence>
<evidence type="ECO:0000256" key="8">
    <source>
        <dbReference type="ARBA" id="ARBA00022723"/>
    </source>
</evidence>
<dbReference type="SFLD" id="SFLDS00029">
    <property type="entry name" value="Radical_SAM"/>
    <property type="match status" value="1"/>
</dbReference>
<dbReference type="Pfam" id="PF04055">
    <property type="entry name" value="Radical_SAM"/>
    <property type="match status" value="1"/>
</dbReference>
<evidence type="ECO:0000256" key="15">
    <source>
        <dbReference type="PIRSR" id="PIRSR603739-50"/>
    </source>
</evidence>
<evidence type="ECO:0000256" key="10">
    <source>
        <dbReference type="ARBA" id="ARBA00023004"/>
    </source>
</evidence>
<dbReference type="InterPro" id="IPR013785">
    <property type="entry name" value="Aldolase_TIM"/>
</dbReference>
<evidence type="ECO:0000256" key="11">
    <source>
        <dbReference type="ARBA" id="ARBA00023014"/>
    </source>
</evidence>
<sequence length="350" mass="39395">MNTILQIFDVIPIQTKNNLSWSQHLSQALTSLPELVERLGLPKSLAQQGIEAHQSFKLLVPRPYLSRIEYGNPNDPLLLQVLPSIAEMQKVVGYTKDPLEEADHNPQKAIVHKYKRRLLVITTGTCAVNCRYCFRRHFPYGDNQLAQAEWDSVIDYLKAHPEINEVILSGGDPLMMKDALLADKVRKLDALPQIKRLRIHSRLPVVIPDRVCDEMLAWIKASRLDIVMVWHINHANEMDEELAQAAYKLKRTGVTLLNQGVLLKGVNDSVEAQVNLSEAVFDAGILPYYMFTLDPVEGAAHFDISIEDAQRLMGKVAAELPGYLVPRLAKEIPGKPAKSVFAPIFNELDK</sequence>
<keyword evidence="6 14" id="KW-0004">4Fe-4S</keyword>
<dbReference type="CDD" id="cd01335">
    <property type="entry name" value="Radical_SAM"/>
    <property type="match status" value="1"/>
</dbReference>
<evidence type="ECO:0000256" key="4">
    <source>
        <dbReference type="ARBA" id="ARBA00008703"/>
    </source>
</evidence>
<keyword evidence="18" id="KW-1185">Reference proteome</keyword>
<dbReference type="InterPro" id="IPR003739">
    <property type="entry name" value="Lys_aminomutase/Glu_NH3_mut"/>
</dbReference>
<evidence type="ECO:0000256" key="5">
    <source>
        <dbReference type="ARBA" id="ARBA00022363"/>
    </source>
</evidence>
<dbReference type="GO" id="GO:0051539">
    <property type="term" value="F:4 iron, 4 sulfur cluster binding"/>
    <property type="evidence" value="ECO:0007669"/>
    <property type="project" value="UniProtKB-KW"/>
</dbReference>
<evidence type="ECO:0000313" key="18">
    <source>
        <dbReference type="Proteomes" id="UP000184517"/>
    </source>
</evidence>
<evidence type="ECO:0000256" key="14">
    <source>
        <dbReference type="PIRSR" id="PIRSR004911-1"/>
    </source>
</evidence>
<evidence type="ECO:0000256" key="6">
    <source>
        <dbReference type="ARBA" id="ARBA00022485"/>
    </source>
</evidence>
<dbReference type="PANTHER" id="PTHR30538:SF1">
    <property type="entry name" value="L-LYSINE 2,3-AMINOMUTASE"/>
    <property type="match status" value="1"/>
</dbReference>
<evidence type="ECO:0000256" key="3">
    <source>
        <dbReference type="ARBA" id="ARBA00001966"/>
    </source>
</evidence>
<dbReference type="InterPro" id="IPR058240">
    <property type="entry name" value="rSAM_sf"/>
</dbReference>
<dbReference type="GO" id="GO:0016853">
    <property type="term" value="F:isomerase activity"/>
    <property type="evidence" value="ECO:0007669"/>
    <property type="project" value="UniProtKB-KW"/>
</dbReference>
<dbReference type="SUPFAM" id="SSF102114">
    <property type="entry name" value="Radical SAM enzymes"/>
    <property type="match status" value="1"/>
</dbReference>
<feature type="binding site" evidence="14">
    <location>
        <position position="126"/>
    </location>
    <ligand>
        <name>[4Fe-4S] cluster</name>
        <dbReference type="ChEBI" id="CHEBI:49883"/>
        <note>4Fe-4S-S-AdoMet</note>
    </ligand>
</feature>
<accession>A0A1M5FLW6</accession>
<dbReference type="AlphaFoldDB" id="A0A1M5FLW6"/>
<dbReference type="PANTHER" id="PTHR30538">
    <property type="entry name" value="LYSINE 2,3-AMINOMUTASE-RELATED"/>
    <property type="match status" value="1"/>
</dbReference>
<comment type="catalytic activity">
    <reaction evidence="1">
        <text>L-lysine = D-beta-lysine</text>
        <dbReference type="Rhea" id="RHEA:44148"/>
        <dbReference type="ChEBI" id="CHEBI:32551"/>
        <dbReference type="ChEBI" id="CHEBI:84138"/>
    </reaction>
</comment>
<keyword evidence="9 15" id="KW-0663">Pyridoxal phosphate</keyword>
<feature type="binding site" evidence="14">
    <location>
        <position position="130"/>
    </location>
    <ligand>
        <name>[4Fe-4S] cluster</name>
        <dbReference type="ChEBI" id="CHEBI:49883"/>
        <note>4Fe-4S-S-AdoMet</note>
    </ligand>
</feature>
<proteinExistence type="inferred from homology"/>